<dbReference type="InterPro" id="IPR010268">
    <property type="entry name" value="PaREP1"/>
</dbReference>
<dbReference type="AlphaFoldDB" id="A0AAQ4CRE5"/>
<dbReference type="PANTHER" id="PTHR34237:SF4">
    <property type="entry name" value="PAREP1 FAMILY PROTEIN"/>
    <property type="match status" value="1"/>
</dbReference>
<dbReference type="EMBL" id="AP025226">
    <property type="protein sequence ID" value="BDB98376.1"/>
    <property type="molecule type" value="Genomic_DNA"/>
</dbReference>
<organism evidence="1 2">
    <name type="scientific">Saccharolobus caldissimus</name>
    <dbReference type="NCBI Taxonomy" id="1702097"/>
    <lineage>
        <taxon>Archaea</taxon>
        <taxon>Thermoproteota</taxon>
        <taxon>Thermoprotei</taxon>
        <taxon>Sulfolobales</taxon>
        <taxon>Sulfolobaceae</taxon>
        <taxon>Saccharolobus</taxon>
    </lineage>
</organism>
<accession>A0AAQ4CRE5</accession>
<dbReference type="KEGG" id="scas:SACC_13930"/>
<name>A0AAQ4CRE5_9CREN</name>
<gene>
    <name evidence="1" type="ORF">SACC_13930</name>
</gene>
<reference evidence="1 2" key="1">
    <citation type="journal article" date="2022" name="Microbiol. Resour. Announc.">
        <title>Complete Genome Sequence of the Hyperthermophilic and Acidophilic Archaeon Saccharolobus caldissimus Strain HS-3T.</title>
        <authorList>
            <person name="Sakai H.D."/>
            <person name="Kurosawa N."/>
        </authorList>
    </citation>
    <scope>NUCLEOTIDE SEQUENCE [LARGE SCALE GENOMIC DNA]</scope>
    <source>
        <strain evidence="1 2">JCM32116</strain>
    </source>
</reference>
<evidence type="ECO:0000313" key="2">
    <source>
        <dbReference type="Proteomes" id="UP001319921"/>
    </source>
</evidence>
<dbReference type="Gene3D" id="1.20.120.330">
    <property type="entry name" value="Nucleotidyltransferases domain 2"/>
    <property type="match status" value="1"/>
</dbReference>
<proteinExistence type="predicted"/>
<evidence type="ECO:0000313" key="1">
    <source>
        <dbReference type="EMBL" id="BDB98376.1"/>
    </source>
</evidence>
<protein>
    <submittedName>
        <fullName evidence="1">Uncharacterized protein</fullName>
    </submittedName>
</protein>
<dbReference type="Pfam" id="PF05942">
    <property type="entry name" value="PaREP1"/>
    <property type="match status" value="1"/>
</dbReference>
<dbReference type="Proteomes" id="UP001319921">
    <property type="component" value="Chromosome"/>
</dbReference>
<dbReference type="PANTHER" id="PTHR34237">
    <property type="entry name" value="PAREP8-RELATED"/>
    <property type="match status" value="1"/>
</dbReference>
<sequence>MNSQILKSSADVYLEEAEEFLRRGDTIQASEKYYKAAEEAIKILALSLNLEILDSVKKEGWSLKFLNRAVYQISKFLGEDIIEYWNSATAIYTVNLDLETLKLLANDVAKLVEIANEKYNKLLRGG</sequence>
<dbReference type="GeneID" id="68866120"/>
<dbReference type="RefSeq" id="WP_229572256.1">
    <property type="nucleotide sequence ID" value="NZ_AP025226.1"/>
</dbReference>
<keyword evidence="2" id="KW-1185">Reference proteome</keyword>